<dbReference type="EMBL" id="LHXK01000067">
    <property type="protein sequence ID" value="KXA88955.1"/>
    <property type="molecule type" value="Genomic_DNA"/>
</dbReference>
<evidence type="ECO:0000256" key="13">
    <source>
        <dbReference type="ARBA" id="ARBA00029789"/>
    </source>
</evidence>
<keyword evidence="7" id="KW-0288">FMN</keyword>
<dbReference type="GO" id="GO:0000166">
    <property type="term" value="F:nucleotide binding"/>
    <property type="evidence" value="ECO:0007669"/>
    <property type="project" value="UniProtKB-KW"/>
</dbReference>
<evidence type="ECO:0000256" key="2">
    <source>
        <dbReference type="ARBA" id="ARBA00005219"/>
    </source>
</evidence>
<sequence length="85" mass="9631">MFFIIFPPSSIASPVGRTISSPSTKERSFGRVKCFPSKINGEEAAVVLPFRTHHEEDILEIISPLKIRDRFDLEDGDELEIEVEI</sequence>
<keyword evidence="10" id="KW-0547">Nucleotide-binding</keyword>
<evidence type="ECO:0000256" key="8">
    <source>
        <dbReference type="ARBA" id="ARBA00022679"/>
    </source>
</evidence>
<evidence type="ECO:0000256" key="3">
    <source>
        <dbReference type="ARBA" id="ARBA00006428"/>
    </source>
</evidence>
<comment type="similarity">
    <text evidence="3">Belongs to the archaeal riboflavin kinase family.</text>
</comment>
<dbReference type="UniPathway" id="UPA00276">
    <property type="reaction ID" value="UER00929"/>
</dbReference>
<dbReference type="GO" id="GO:0008531">
    <property type="term" value="F:riboflavin kinase activity"/>
    <property type="evidence" value="ECO:0007669"/>
    <property type="project" value="InterPro"/>
</dbReference>
<dbReference type="Pfam" id="PF01982">
    <property type="entry name" value="CTP-dep_RFKase"/>
    <property type="match status" value="1"/>
</dbReference>
<feature type="domain" description="Riboflavin kinase" evidence="17">
    <location>
        <begin position="18"/>
        <end position="83"/>
    </location>
</feature>
<dbReference type="GO" id="GO:0009231">
    <property type="term" value="P:riboflavin biosynthetic process"/>
    <property type="evidence" value="ECO:0007669"/>
    <property type="project" value="InterPro"/>
</dbReference>
<evidence type="ECO:0000256" key="4">
    <source>
        <dbReference type="ARBA" id="ARBA00011987"/>
    </source>
</evidence>
<keyword evidence="19" id="KW-1185">Reference proteome</keyword>
<comment type="cofactor">
    <cofactor evidence="1">
        <name>Mg(2+)</name>
        <dbReference type="ChEBI" id="CHEBI:18420"/>
    </cofactor>
</comment>
<proteinExistence type="inferred from homology"/>
<comment type="caution">
    <text evidence="18">The sequence shown here is derived from an EMBL/GenBank/DDBJ whole genome shotgun (WGS) entry which is preliminary data.</text>
</comment>
<dbReference type="Proteomes" id="UP000070184">
    <property type="component" value="Unassembled WGS sequence"/>
</dbReference>
<dbReference type="PANTHER" id="PTHR40706:SF1">
    <property type="entry name" value="RIBOFLAVIN KINASE"/>
    <property type="match status" value="1"/>
</dbReference>
<dbReference type="InterPro" id="IPR039063">
    <property type="entry name" value="RibK_CTP-dep"/>
</dbReference>
<evidence type="ECO:0000256" key="14">
    <source>
        <dbReference type="ARBA" id="ARBA00030544"/>
    </source>
</evidence>
<dbReference type="EC" id="2.7.1.161" evidence="4"/>
<evidence type="ECO:0000256" key="16">
    <source>
        <dbReference type="ARBA" id="ARBA00047857"/>
    </source>
</evidence>
<evidence type="ECO:0000256" key="5">
    <source>
        <dbReference type="ARBA" id="ARBA00017394"/>
    </source>
</evidence>
<name>A0A133U442_9EURY</name>
<evidence type="ECO:0000256" key="12">
    <source>
        <dbReference type="ARBA" id="ARBA00022842"/>
    </source>
</evidence>
<dbReference type="InterPro" id="IPR023465">
    <property type="entry name" value="Riboflavin_kinase_dom_sf"/>
</dbReference>
<evidence type="ECO:0000256" key="9">
    <source>
        <dbReference type="ARBA" id="ARBA00022723"/>
    </source>
</evidence>
<evidence type="ECO:0000256" key="10">
    <source>
        <dbReference type="ARBA" id="ARBA00022741"/>
    </source>
</evidence>
<comment type="pathway">
    <text evidence="2">Cofactor biosynthesis; FMN biosynthesis; FMN from riboflavin (CTP route): step 1/1.</text>
</comment>
<keyword evidence="11" id="KW-0418">Kinase</keyword>
<dbReference type="PANTHER" id="PTHR40706">
    <property type="entry name" value="RIBOFLAVIN KINASE"/>
    <property type="match status" value="1"/>
</dbReference>
<dbReference type="InterPro" id="IPR023602">
    <property type="entry name" value="Riboflavin_kinase_CTP-dep"/>
</dbReference>
<protein>
    <recommendedName>
        <fullName evidence="5">Riboflavin kinase</fullName>
        <ecNumber evidence="4">2.7.1.161</ecNumber>
    </recommendedName>
    <alternativeName>
        <fullName evidence="14">CTP-dependent riboflavin kinase</fullName>
    </alternativeName>
    <alternativeName>
        <fullName evidence="15">CTP:riboflavin 5'-phosphotransferase</fullName>
    </alternativeName>
    <alternativeName>
        <fullName evidence="13">Flavokinase</fullName>
    </alternativeName>
</protein>
<evidence type="ECO:0000256" key="6">
    <source>
        <dbReference type="ARBA" id="ARBA00022630"/>
    </source>
</evidence>
<keyword evidence="6" id="KW-0285">Flavoprotein</keyword>
<evidence type="ECO:0000256" key="15">
    <source>
        <dbReference type="ARBA" id="ARBA00033116"/>
    </source>
</evidence>
<evidence type="ECO:0000313" key="18">
    <source>
        <dbReference type="EMBL" id="KXA88955.1"/>
    </source>
</evidence>
<keyword evidence="9" id="KW-0479">Metal-binding</keyword>
<evidence type="ECO:0000313" key="19">
    <source>
        <dbReference type="Proteomes" id="UP000070184"/>
    </source>
</evidence>
<keyword evidence="12" id="KW-0460">Magnesium</keyword>
<organism evidence="18 19">
    <name type="scientific">candidate division MSBL1 archaeon SCGC-AAA259B11</name>
    <dbReference type="NCBI Taxonomy" id="1698260"/>
    <lineage>
        <taxon>Archaea</taxon>
        <taxon>Methanobacteriati</taxon>
        <taxon>Methanobacteriota</taxon>
        <taxon>candidate division MSBL1</taxon>
    </lineage>
</organism>
<evidence type="ECO:0000256" key="7">
    <source>
        <dbReference type="ARBA" id="ARBA00022643"/>
    </source>
</evidence>
<evidence type="ECO:0000256" key="11">
    <source>
        <dbReference type="ARBA" id="ARBA00022777"/>
    </source>
</evidence>
<dbReference type="SUPFAM" id="SSF82114">
    <property type="entry name" value="Riboflavin kinase-like"/>
    <property type="match status" value="1"/>
</dbReference>
<evidence type="ECO:0000259" key="17">
    <source>
        <dbReference type="Pfam" id="PF01982"/>
    </source>
</evidence>
<accession>A0A133U442</accession>
<keyword evidence="8" id="KW-0808">Transferase</keyword>
<evidence type="ECO:0000256" key="1">
    <source>
        <dbReference type="ARBA" id="ARBA00001946"/>
    </source>
</evidence>
<dbReference type="GO" id="GO:0009398">
    <property type="term" value="P:FMN biosynthetic process"/>
    <property type="evidence" value="ECO:0007669"/>
    <property type="project" value="UniProtKB-UniPathway"/>
</dbReference>
<comment type="catalytic activity">
    <reaction evidence="16">
        <text>riboflavin + CTP = CDP + FMN + H(+)</text>
        <dbReference type="Rhea" id="RHEA:25021"/>
        <dbReference type="ChEBI" id="CHEBI:15378"/>
        <dbReference type="ChEBI" id="CHEBI:37563"/>
        <dbReference type="ChEBI" id="CHEBI:57986"/>
        <dbReference type="ChEBI" id="CHEBI:58069"/>
        <dbReference type="ChEBI" id="CHEBI:58210"/>
        <dbReference type="EC" id="2.7.1.161"/>
    </reaction>
</comment>
<dbReference type="Gene3D" id="2.40.30.30">
    <property type="entry name" value="Riboflavin kinase-like"/>
    <property type="match status" value="1"/>
</dbReference>
<dbReference type="AlphaFoldDB" id="A0A133U442"/>
<reference evidence="18 19" key="1">
    <citation type="journal article" date="2016" name="Sci. Rep.">
        <title>Metabolic traits of an uncultured archaeal lineage -MSBL1- from brine pools of the Red Sea.</title>
        <authorList>
            <person name="Mwirichia R."/>
            <person name="Alam I."/>
            <person name="Rashid M."/>
            <person name="Vinu M."/>
            <person name="Ba-Alawi W."/>
            <person name="Anthony Kamau A."/>
            <person name="Kamanda Ngugi D."/>
            <person name="Goker M."/>
            <person name="Klenk H.P."/>
            <person name="Bajic V."/>
            <person name="Stingl U."/>
        </authorList>
    </citation>
    <scope>NUCLEOTIDE SEQUENCE [LARGE SCALE GENOMIC DNA]</scope>
    <source>
        <strain evidence="18">SCGC-AAA259B11</strain>
    </source>
</reference>
<dbReference type="GO" id="GO:0046872">
    <property type="term" value="F:metal ion binding"/>
    <property type="evidence" value="ECO:0007669"/>
    <property type="project" value="UniProtKB-KW"/>
</dbReference>
<gene>
    <name evidence="18" type="ORF">AKJ61_03900</name>
</gene>